<gene>
    <name evidence="3" type="ORF">CGI_10003060</name>
</gene>
<evidence type="ECO:0000313" key="3">
    <source>
        <dbReference type="EMBL" id="EKC21936.1"/>
    </source>
</evidence>
<feature type="region of interest" description="Disordered" evidence="1">
    <location>
        <begin position="798"/>
        <end position="823"/>
    </location>
</feature>
<accession>K1QJR2</accession>
<dbReference type="EMBL" id="JH817835">
    <property type="protein sequence ID" value="EKC21936.1"/>
    <property type="molecule type" value="Genomic_DNA"/>
</dbReference>
<evidence type="ECO:0000256" key="2">
    <source>
        <dbReference type="SAM" id="Phobius"/>
    </source>
</evidence>
<keyword evidence="2" id="KW-0812">Transmembrane</keyword>
<evidence type="ECO:0000256" key="1">
    <source>
        <dbReference type="SAM" id="MobiDB-lite"/>
    </source>
</evidence>
<name>K1QJR2_MAGGI</name>
<dbReference type="AlphaFoldDB" id="K1QJR2"/>
<dbReference type="HOGENOM" id="CLU_343966_0_0_1"/>
<proteinExistence type="predicted"/>
<protein>
    <submittedName>
        <fullName evidence="3">Uncharacterized protein</fullName>
    </submittedName>
</protein>
<dbReference type="InParanoid" id="K1QJR2"/>
<keyword evidence="2" id="KW-0472">Membrane</keyword>
<reference evidence="3" key="1">
    <citation type="journal article" date="2012" name="Nature">
        <title>The oyster genome reveals stress adaptation and complexity of shell formation.</title>
        <authorList>
            <person name="Zhang G."/>
            <person name="Fang X."/>
            <person name="Guo X."/>
            <person name="Li L."/>
            <person name="Luo R."/>
            <person name="Xu F."/>
            <person name="Yang P."/>
            <person name="Zhang L."/>
            <person name="Wang X."/>
            <person name="Qi H."/>
            <person name="Xiong Z."/>
            <person name="Que H."/>
            <person name="Xie Y."/>
            <person name="Holland P.W."/>
            <person name="Paps J."/>
            <person name="Zhu Y."/>
            <person name="Wu F."/>
            <person name="Chen Y."/>
            <person name="Wang J."/>
            <person name="Peng C."/>
            <person name="Meng J."/>
            <person name="Yang L."/>
            <person name="Liu J."/>
            <person name="Wen B."/>
            <person name="Zhang N."/>
            <person name="Huang Z."/>
            <person name="Zhu Q."/>
            <person name="Feng Y."/>
            <person name="Mount A."/>
            <person name="Hedgecock D."/>
            <person name="Xu Z."/>
            <person name="Liu Y."/>
            <person name="Domazet-Loso T."/>
            <person name="Du Y."/>
            <person name="Sun X."/>
            <person name="Zhang S."/>
            <person name="Liu B."/>
            <person name="Cheng P."/>
            <person name="Jiang X."/>
            <person name="Li J."/>
            <person name="Fan D."/>
            <person name="Wang W."/>
            <person name="Fu W."/>
            <person name="Wang T."/>
            <person name="Wang B."/>
            <person name="Zhang J."/>
            <person name="Peng Z."/>
            <person name="Li Y."/>
            <person name="Li N."/>
            <person name="Wang J."/>
            <person name="Chen M."/>
            <person name="He Y."/>
            <person name="Tan F."/>
            <person name="Song X."/>
            <person name="Zheng Q."/>
            <person name="Huang R."/>
            <person name="Yang H."/>
            <person name="Du X."/>
            <person name="Chen L."/>
            <person name="Yang M."/>
            <person name="Gaffney P.M."/>
            <person name="Wang S."/>
            <person name="Luo L."/>
            <person name="She Z."/>
            <person name="Ming Y."/>
            <person name="Huang W."/>
            <person name="Zhang S."/>
            <person name="Huang B."/>
            <person name="Zhang Y."/>
            <person name="Qu T."/>
            <person name="Ni P."/>
            <person name="Miao G."/>
            <person name="Wang J."/>
            <person name="Wang Q."/>
            <person name="Steinberg C.E."/>
            <person name="Wang H."/>
            <person name="Li N."/>
            <person name="Qian L."/>
            <person name="Zhang G."/>
            <person name="Li Y."/>
            <person name="Yang H."/>
            <person name="Liu X."/>
            <person name="Wang J."/>
            <person name="Yin Y."/>
            <person name="Wang J."/>
        </authorList>
    </citation>
    <scope>NUCLEOTIDE SEQUENCE [LARGE SCALE GENOMIC DNA]</scope>
    <source>
        <strain evidence="3">05x7-T-G4-1.051#20</strain>
    </source>
</reference>
<keyword evidence="2" id="KW-1133">Transmembrane helix</keyword>
<organism evidence="3">
    <name type="scientific">Magallana gigas</name>
    <name type="common">Pacific oyster</name>
    <name type="synonym">Crassostrea gigas</name>
    <dbReference type="NCBI Taxonomy" id="29159"/>
    <lineage>
        <taxon>Eukaryota</taxon>
        <taxon>Metazoa</taxon>
        <taxon>Spiralia</taxon>
        <taxon>Lophotrochozoa</taxon>
        <taxon>Mollusca</taxon>
        <taxon>Bivalvia</taxon>
        <taxon>Autobranchia</taxon>
        <taxon>Pteriomorphia</taxon>
        <taxon>Ostreida</taxon>
        <taxon>Ostreoidea</taxon>
        <taxon>Ostreidae</taxon>
        <taxon>Magallana</taxon>
    </lineage>
</organism>
<feature type="transmembrane region" description="Helical" evidence="2">
    <location>
        <begin position="745"/>
        <end position="768"/>
    </location>
</feature>
<sequence>MNGDSKVQRATQRRALSSSMLTRNVTLQKPGASYKYIDKLYGGGSDLFRYTDLFSLHFRDRVANYSLLESQIKEAWNSSVNVEGEKIAKVSIVGQEKILLKNGDSAFQLLYHVESRNQDYTINRPLILGPSHDALVKHVKVEGPTGVAKRVLNVTEGFRMSQVFSVVVNRQVFMSDQSKFESSLLHTLKSQWTDVSSELSFTVRSKERVVDKSSRAPVTKLSYFVEKSSGLPVYPSVTKPPVYDSLATSVGVRLFTGKSSLRYSDCFRLYVGLPQWTVDRSSVKEALTQVWTTHSPALLYTISYQSAGQTRVMTPDITIHPESEKVQTALSSQKSKLTIYRSTPLRTRSLFQVSLIHKRNVTMSVSHVQRLSVMIKAAWNSMNNKTVEPWEDKVQPAKFHESLAKLLQNDSSMRDDLMMSSQAETKVYTLFVQGHQKDFSDIRTAIQRSWQSSITGSVVVTTHGAHKYVSDEWRDVTKLSYTVTVNGSSPETLKISPPSFDTMEAELKKVNKAQCPCYAKKAQKEYLLGTKTSIKVNKVQEALMSAWTSKNPEDFIVVDEYSVTRTGIQGQKLTVRIKDVASRQKRETDSATIKTKLVGKDNKEITPVHYMVALDGHDPDPTFVDTPTSNDLAQPLNQAGAPTCGCSPKLAGSFQLKGATNPSDKGKITDAIADAFAKENKGRGSDLKEDVTVVDYTVQRSDDEAVENLRSPKRVDLERSLSTVGKTLYSKAPAPPPEEEDDKKLAIYIAVGVVAFIILVMIICYVAYIRSRRRKMGNLLKREQTVKENNFFDTEHFSEPAASHTYKNPQYEPSPVKQDLRNV</sequence>